<dbReference type="AlphaFoldDB" id="A0A0E9QU56"/>
<evidence type="ECO:0000313" key="2">
    <source>
        <dbReference type="EMBL" id="JAH20349.1"/>
    </source>
</evidence>
<proteinExistence type="predicted"/>
<evidence type="ECO:0000256" key="1">
    <source>
        <dbReference type="SAM" id="Phobius"/>
    </source>
</evidence>
<reference evidence="2" key="1">
    <citation type="submission" date="2014-11" db="EMBL/GenBank/DDBJ databases">
        <authorList>
            <person name="Amaro Gonzalez C."/>
        </authorList>
    </citation>
    <scope>NUCLEOTIDE SEQUENCE</scope>
</reference>
<keyword evidence="1" id="KW-0472">Membrane</keyword>
<protein>
    <submittedName>
        <fullName evidence="2">Uncharacterized protein</fullName>
    </submittedName>
</protein>
<name>A0A0E9QU56_ANGAN</name>
<reference evidence="2" key="2">
    <citation type="journal article" date="2015" name="Fish Shellfish Immunol.">
        <title>Early steps in the European eel (Anguilla anguilla)-Vibrio vulnificus interaction in the gills: Role of the RtxA13 toxin.</title>
        <authorList>
            <person name="Callol A."/>
            <person name="Pajuelo D."/>
            <person name="Ebbesson L."/>
            <person name="Teles M."/>
            <person name="MacKenzie S."/>
            <person name="Amaro C."/>
        </authorList>
    </citation>
    <scope>NUCLEOTIDE SEQUENCE</scope>
</reference>
<keyword evidence="1" id="KW-1133">Transmembrane helix</keyword>
<organism evidence="2">
    <name type="scientific">Anguilla anguilla</name>
    <name type="common">European freshwater eel</name>
    <name type="synonym">Muraena anguilla</name>
    <dbReference type="NCBI Taxonomy" id="7936"/>
    <lineage>
        <taxon>Eukaryota</taxon>
        <taxon>Metazoa</taxon>
        <taxon>Chordata</taxon>
        <taxon>Craniata</taxon>
        <taxon>Vertebrata</taxon>
        <taxon>Euteleostomi</taxon>
        <taxon>Actinopterygii</taxon>
        <taxon>Neopterygii</taxon>
        <taxon>Teleostei</taxon>
        <taxon>Anguilliformes</taxon>
        <taxon>Anguillidae</taxon>
        <taxon>Anguilla</taxon>
    </lineage>
</organism>
<dbReference type="EMBL" id="GBXM01088228">
    <property type="protein sequence ID" value="JAH20349.1"/>
    <property type="molecule type" value="Transcribed_RNA"/>
</dbReference>
<accession>A0A0E9QU56</accession>
<keyword evidence="1" id="KW-0812">Transmembrane</keyword>
<sequence>MCCKSFGGSLILTVSSSKTEICVFEIASCYHLNLHMVCSQCHLVVWHFCFLRIYTKALLFYLFTPIPLFICLYYLFSLYNNR</sequence>
<feature type="transmembrane region" description="Helical" evidence="1">
    <location>
        <begin position="58"/>
        <end position="76"/>
    </location>
</feature>